<feature type="transmembrane region" description="Helical" evidence="1">
    <location>
        <begin position="223"/>
        <end position="245"/>
    </location>
</feature>
<feature type="transmembrane region" description="Helical" evidence="1">
    <location>
        <begin position="279"/>
        <end position="298"/>
    </location>
</feature>
<organism evidence="2 3">
    <name type="scientific">Pontibacter fetidus</name>
    <dbReference type="NCBI Taxonomy" id="2700082"/>
    <lineage>
        <taxon>Bacteria</taxon>
        <taxon>Pseudomonadati</taxon>
        <taxon>Bacteroidota</taxon>
        <taxon>Cytophagia</taxon>
        <taxon>Cytophagales</taxon>
        <taxon>Hymenobacteraceae</taxon>
        <taxon>Pontibacter</taxon>
    </lineage>
</organism>
<dbReference type="RefSeq" id="WP_162344665.1">
    <property type="nucleotide sequence ID" value="NZ_JAAEAA010000002.1"/>
</dbReference>
<protein>
    <submittedName>
        <fullName evidence="2">Uncharacterized protein</fullName>
    </submittedName>
</protein>
<keyword evidence="3" id="KW-1185">Reference proteome</keyword>
<dbReference type="Pfam" id="PF19528">
    <property type="entry name" value="DUF6056"/>
    <property type="match status" value="1"/>
</dbReference>
<keyword evidence="1" id="KW-0812">Transmembrane</keyword>
<accession>A0A6B2GXM6</accession>
<dbReference type="Proteomes" id="UP000478546">
    <property type="component" value="Unassembled WGS sequence"/>
</dbReference>
<dbReference type="InterPro" id="IPR045691">
    <property type="entry name" value="DUF6056"/>
</dbReference>
<gene>
    <name evidence="2" type="ORF">GWO68_01645</name>
</gene>
<feature type="transmembrane region" description="Helical" evidence="1">
    <location>
        <begin position="17"/>
        <end position="35"/>
    </location>
</feature>
<feature type="transmembrane region" description="Helical" evidence="1">
    <location>
        <begin position="310"/>
        <end position="329"/>
    </location>
</feature>
<evidence type="ECO:0000313" key="3">
    <source>
        <dbReference type="Proteomes" id="UP000478546"/>
    </source>
</evidence>
<dbReference type="EMBL" id="JAAEAA010000002">
    <property type="protein sequence ID" value="NDK54608.1"/>
    <property type="molecule type" value="Genomic_DNA"/>
</dbReference>
<dbReference type="AlphaFoldDB" id="A0A6B2GXM6"/>
<feature type="transmembrane region" description="Helical" evidence="1">
    <location>
        <begin position="149"/>
        <end position="170"/>
    </location>
</feature>
<name>A0A6B2GXM6_9BACT</name>
<feature type="transmembrane region" description="Helical" evidence="1">
    <location>
        <begin position="182"/>
        <end position="211"/>
    </location>
</feature>
<sequence length="504" mass="57133">MPTQPQQTRFYTYTNRILIAVGLYTLLPFLILAFYSHPQADDFSFAVRDRELDYLTVFQQYYNYWTGRYFSTITLFRINPMIWGSLSVYRLSSILLLILFSGSIYFILSTITQKTLSKTGLTSLAALLFALYLLQLPNPSEGFYFFSTYATYQLPNIMLLVMLAIVYKFFQARNSWVKQVYIGLAAIGSAAIVGSNEMALVIAFTTVAFITIVNLKNPEARPYLLFLFVVCMVCCFIAVMAPGNYNRMNEHPNGGKLIWSVVYAGFMTGLSFYRWLLPILAASIVYIYCFGLPLADKVKHNRLFQVDIRLVLLYFLVTIFLMNFVFAWSTGERPTPRLENVIYFFFLFGWFYGLQVAITKYKTFFSATTISPVPAAFALLIFLLSIVQIDNNISTAYVDLASGKAAAYDKALNQRYTLLRNSDCAECIVAPLPAIPKSIYFADIVSRSEKPENGIDMTWINKGVAAYFGKSEVYLAAPNPPVQDNLTTLRQAGKSTLKKESVIK</sequence>
<comment type="caution">
    <text evidence="2">The sequence shown here is derived from an EMBL/GenBank/DDBJ whole genome shotgun (WGS) entry which is preliminary data.</text>
</comment>
<feature type="transmembrane region" description="Helical" evidence="1">
    <location>
        <begin position="120"/>
        <end position="137"/>
    </location>
</feature>
<keyword evidence="1" id="KW-0472">Membrane</keyword>
<evidence type="ECO:0000256" key="1">
    <source>
        <dbReference type="SAM" id="Phobius"/>
    </source>
</evidence>
<proteinExistence type="predicted"/>
<feature type="transmembrane region" description="Helical" evidence="1">
    <location>
        <begin position="365"/>
        <end position="387"/>
    </location>
</feature>
<keyword evidence="1" id="KW-1133">Transmembrane helix</keyword>
<evidence type="ECO:0000313" key="2">
    <source>
        <dbReference type="EMBL" id="NDK54608.1"/>
    </source>
</evidence>
<reference evidence="2 3" key="1">
    <citation type="submission" date="2020-01" db="EMBL/GenBank/DDBJ databases">
        <authorList>
            <person name="Kim M.K."/>
        </authorList>
    </citation>
    <scope>NUCLEOTIDE SEQUENCE [LARGE SCALE GENOMIC DNA]</scope>
    <source>
        <strain evidence="2 3">BT213</strain>
    </source>
</reference>
<feature type="transmembrane region" description="Helical" evidence="1">
    <location>
        <begin position="341"/>
        <end position="358"/>
    </location>
</feature>
<feature type="transmembrane region" description="Helical" evidence="1">
    <location>
        <begin position="88"/>
        <end position="108"/>
    </location>
</feature>